<accession>X1HVG2</accession>
<dbReference type="AlphaFoldDB" id="X1HVG2"/>
<keyword evidence="1" id="KW-0808">Transferase</keyword>
<organism evidence="5">
    <name type="scientific">marine sediment metagenome</name>
    <dbReference type="NCBI Taxonomy" id="412755"/>
    <lineage>
        <taxon>unclassified sequences</taxon>
        <taxon>metagenomes</taxon>
        <taxon>ecological metagenomes</taxon>
    </lineage>
</organism>
<dbReference type="InterPro" id="IPR050134">
    <property type="entry name" value="NAD-dep_sirtuin_deacylases"/>
</dbReference>
<sequence>MFEAKHLVVFTGAGISTESGLPDFRGPDGIWTRQAKGLPPKARPF</sequence>
<dbReference type="Pfam" id="PF02146">
    <property type="entry name" value="SIR2"/>
    <property type="match status" value="1"/>
</dbReference>
<name>X1HVG2_9ZZZZ</name>
<evidence type="ECO:0000256" key="3">
    <source>
        <dbReference type="SAM" id="MobiDB-lite"/>
    </source>
</evidence>
<reference evidence="5" key="1">
    <citation type="journal article" date="2014" name="Front. Microbiol.">
        <title>High frequency of phylogenetically diverse reductive dehalogenase-homologous genes in deep subseafloor sedimentary metagenomes.</title>
        <authorList>
            <person name="Kawai M."/>
            <person name="Futagami T."/>
            <person name="Toyoda A."/>
            <person name="Takaki Y."/>
            <person name="Nishi S."/>
            <person name="Hori S."/>
            <person name="Arai W."/>
            <person name="Tsubouchi T."/>
            <person name="Morono Y."/>
            <person name="Uchiyama I."/>
            <person name="Ito T."/>
            <person name="Fujiyama A."/>
            <person name="Inagaki F."/>
            <person name="Takami H."/>
        </authorList>
    </citation>
    <scope>NUCLEOTIDE SEQUENCE</scope>
    <source>
        <strain evidence="5">Expedition CK06-06</strain>
    </source>
</reference>
<dbReference type="GO" id="GO:0070403">
    <property type="term" value="F:NAD+ binding"/>
    <property type="evidence" value="ECO:0007669"/>
    <property type="project" value="InterPro"/>
</dbReference>
<evidence type="ECO:0000256" key="1">
    <source>
        <dbReference type="ARBA" id="ARBA00022679"/>
    </source>
</evidence>
<dbReference type="PANTHER" id="PTHR11085">
    <property type="entry name" value="NAD-DEPENDENT PROTEIN DEACYLASE SIRTUIN-5, MITOCHONDRIAL-RELATED"/>
    <property type="match status" value="1"/>
</dbReference>
<dbReference type="SUPFAM" id="SSF52467">
    <property type="entry name" value="DHS-like NAD/FAD-binding domain"/>
    <property type="match status" value="1"/>
</dbReference>
<evidence type="ECO:0000313" key="5">
    <source>
        <dbReference type="EMBL" id="GAH61045.1"/>
    </source>
</evidence>
<dbReference type="InterPro" id="IPR003000">
    <property type="entry name" value="Sirtuin"/>
</dbReference>
<dbReference type="PROSITE" id="PS50305">
    <property type="entry name" value="SIRTUIN"/>
    <property type="match status" value="1"/>
</dbReference>
<proteinExistence type="predicted"/>
<feature type="region of interest" description="Disordered" evidence="3">
    <location>
        <begin position="23"/>
        <end position="45"/>
    </location>
</feature>
<dbReference type="PANTHER" id="PTHR11085:SF10">
    <property type="entry name" value="NAD-DEPENDENT PROTEIN DEACYLASE SIRTUIN-5, MITOCHONDRIAL-RELATED"/>
    <property type="match status" value="1"/>
</dbReference>
<evidence type="ECO:0000259" key="4">
    <source>
        <dbReference type="PROSITE" id="PS50305"/>
    </source>
</evidence>
<dbReference type="InterPro" id="IPR029035">
    <property type="entry name" value="DHS-like_NAD/FAD-binding_dom"/>
</dbReference>
<evidence type="ECO:0000256" key="2">
    <source>
        <dbReference type="ARBA" id="ARBA00023027"/>
    </source>
</evidence>
<comment type="caution">
    <text evidence="5">The sequence shown here is derived from an EMBL/GenBank/DDBJ whole genome shotgun (WGS) entry which is preliminary data.</text>
</comment>
<dbReference type="InterPro" id="IPR026590">
    <property type="entry name" value="Ssirtuin_cat_dom"/>
</dbReference>
<feature type="non-terminal residue" evidence="5">
    <location>
        <position position="45"/>
    </location>
</feature>
<dbReference type="Gene3D" id="3.40.50.1220">
    <property type="entry name" value="TPP-binding domain"/>
    <property type="match status" value="1"/>
</dbReference>
<dbReference type="EMBL" id="BARU01018897">
    <property type="protein sequence ID" value="GAH61045.1"/>
    <property type="molecule type" value="Genomic_DNA"/>
</dbReference>
<protein>
    <recommendedName>
        <fullName evidence="4">Deacetylase sirtuin-type domain-containing protein</fullName>
    </recommendedName>
</protein>
<feature type="domain" description="Deacetylase sirtuin-type" evidence="4">
    <location>
        <begin position="1"/>
        <end position="45"/>
    </location>
</feature>
<dbReference type="GO" id="GO:0017136">
    <property type="term" value="F:histone deacetylase activity, NAD-dependent"/>
    <property type="evidence" value="ECO:0007669"/>
    <property type="project" value="TreeGrafter"/>
</dbReference>
<dbReference type="GO" id="GO:0005634">
    <property type="term" value="C:nucleus"/>
    <property type="evidence" value="ECO:0007669"/>
    <property type="project" value="TreeGrafter"/>
</dbReference>
<gene>
    <name evidence="5" type="ORF">S03H2_31180</name>
</gene>
<keyword evidence="2" id="KW-0520">NAD</keyword>